<dbReference type="EMBL" id="GL876980">
    <property type="protein sequence ID" value="KLU92423.1"/>
    <property type="molecule type" value="Genomic_DNA"/>
</dbReference>
<evidence type="ECO:0000313" key="5">
    <source>
        <dbReference type="Proteomes" id="UP000011715"/>
    </source>
</evidence>
<dbReference type="Proteomes" id="UP000011715">
    <property type="component" value="Unassembled WGS sequence"/>
</dbReference>
<protein>
    <recommendedName>
        <fullName evidence="2">Peptidase C14 caspase domain-containing protein</fullName>
    </recommendedName>
</protein>
<dbReference type="VEuPathDB" id="FungiDB:MAPG_11369"/>
<reference evidence="3" key="3">
    <citation type="submission" date="2011-03" db="EMBL/GenBank/DDBJ databases">
        <title>Annotation of Magnaporthe poae ATCC 64411.</title>
        <authorList>
            <person name="Ma L.-J."/>
            <person name="Dead R."/>
            <person name="Young S.K."/>
            <person name="Zeng Q."/>
            <person name="Gargeya S."/>
            <person name="Fitzgerald M."/>
            <person name="Haas B."/>
            <person name="Abouelleil A."/>
            <person name="Alvarado L."/>
            <person name="Arachchi H.M."/>
            <person name="Berlin A."/>
            <person name="Brown A."/>
            <person name="Chapman S.B."/>
            <person name="Chen Z."/>
            <person name="Dunbar C."/>
            <person name="Freedman E."/>
            <person name="Gearin G."/>
            <person name="Gellesch M."/>
            <person name="Goldberg J."/>
            <person name="Griggs A."/>
            <person name="Gujja S."/>
            <person name="Heiman D."/>
            <person name="Howarth C."/>
            <person name="Larson L."/>
            <person name="Lui A."/>
            <person name="MacDonald P.J.P."/>
            <person name="Mehta T."/>
            <person name="Montmayeur A."/>
            <person name="Murphy C."/>
            <person name="Neiman D."/>
            <person name="Pearson M."/>
            <person name="Priest M."/>
            <person name="Roberts A."/>
            <person name="Saif S."/>
            <person name="Shea T."/>
            <person name="Shenoy N."/>
            <person name="Sisk P."/>
            <person name="Stolte C."/>
            <person name="Sykes S."/>
            <person name="Yandava C."/>
            <person name="Wortman J."/>
            <person name="Nusbaum C."/>
            <person name="Birren B."/>
        </authorList>
    </citation>
    <scope>NUCLEOTIDE SEQUENCE</scope>
    <source>
        <strain evidence="3">ATCC 64411</strain>
    </source>
</reference>
<keyword evidence="5" id="KW-1185">Reference proteome</keyword>
<feature type="domain" description="Peptidase C14 caspase" evidence="2">
    <location>
        <begin position="10"/>
        <end position="305"/>
    </location>
</feature>
<dbReference type="EnsemblFungi" id="MAPG_11369T0">
    <property type="protein sequence ID" value="MAPG_11369T0"/>
    <property type="gene ID" value="MAPG_11369"/>
</dbReference>
<accession>A0A0C4EF34</accession>
<dbReference type="AlphaFoldDB" id="A0A0C4EF34"/>
<reference evidence="4" key="4">
    <citation type="journal article" date="2015" name="G3 (Bethesda)">
        <title>Genome sequences of three phytopathogenic species of the Magnaporthaceae family of fungi.</title>
        <authorList>
            <person name="Okagaki L.H."/>
            <person name="Nunes C.C."/>
            <person name="Sailsbery J."/>
            <person name="Clay B."/>
            <person name="Brown D."/>
            <person name="John T."/>
            <person name="Oh Y."/>
            <person name="Young N."/>
            <person name="Fitzgerald M."/>
            <person name="Haas B.J."/>
            <person name="Zeng Q."/>
            <person name="Young S."/>
            <person name="Adiconis X."/>
            <person name="Fan L."/>
            <person name="Levin J.Z."/>
            <person name="Mitchell T.K."/>
            <person name="Okubara P.A."/>
            <person name="Farman M.L."/>
            <person name="Kohn L.M."/>
            <person name="Birren B."/>
            <person name="Ma L.-J."/>
            <person name="Dean R.A."/>
        </authorList>
    </citation>
    <scope>NUCLEOTIDE SEQUENCE</scope>
    <source>
        <strain evidence="4">ATCC 64411 / 73-15</strain>
    </source>
</reference>
<reference evidence="5" key="1">
    <citation type="submission" date="2010-05" db="EMBL/GenBank/DDBJ databases">
        <title>The genome sequence of Magnaporthe poae strain ATCC 64411.</title>
        <authorList>
            <person name="Ma L.-J."/>
            <person name="Dead R."/>
            <person name="Young S."/>
            <person name="Zeng Q."/>
            <person name="Koehrsen M."/>
            <person name="Alvarado L."/>
            <person name="Berlin A."/>
            <person name="Chapman S.B."/>
            <person name="Chen Z."/>
            <person name="Freedman E."/>
            <person name="Gellesch M."/>
            <person name="Goldberg J."/>
            <person name="Griggs A."/>
            <person name="Gujja S."/>
            <person name="Heilman E.R."/>
            <person name="Heiman D."/>
            <person name="Hepburn T."/>
            <person name="Howarth C."/>
            <person name="Jen D."/>
            <person name="Larson L."/>
            <person name="Mehta T."/>
            <person name="Neiman D."/>
            <person name="Pearson M."/>
            <person name="Roberts A."/>
            <person name="Saif S."/>
            <person name="Shea T."/>
            <person name="Shenoy N."/>
            <person name="Sisk P."/>
            <person name="Stolte C."/>
            <person name="Sykes S."/>
            <person name="Walk T."/>
            <person name="White J."/>
            <person name="Yandava C."/>
            <person name="Haas B."/>
            <person name="Nusbaum C."/>
            <person name="Birren B."/>
        </authorList>
    </citation>
    <scope>NUCLEOTIDE SEQUENCE [LARGE SCALE GENOMIC DNA]</scope>
    <source>
        <strain evidence="5">ATCC 64411 / 73-15</strain>
    </source>
</reference>
<dbReference type="eggNOG" id="KOG1546">
    <property type="taxonomic scope" value="Eukaryota"/>
</dbReference>
<comment type="similarity">
    <text evidence="1">Belongs to the peptidase C14B family.</text>
</comment>
<evidence type="ECO:0000259" key="2">
    <source>
        <dbReference type="Pfam" id="PF00656"/>
    </source>
</evidence>
<dbReference type="InterPro" id="IPR011600">
    <property type="entry name" value="Pept_C14_caspase"/>
</dbReference>
<dbReference type="Pfam" id="PF00656">
    <property type="entry name" value="Peptidase_C14"/>
    <property type="match status" value="1"/>
</dbReference>
<dbReference type="InterPro" id="IPR050452">
    <property type="entry name" value="Metacaspase"/>
</dbReference>
<dbReference type="GO" id="GO:0005737">
    <property type="term" value="C:cytoplasm"/>
    <property type="evidence" value="ECO:0007669"/>
    <property type="project" value="TreeGrafter"/>
</dbReference>
<reference evidence="3" key="2">
    <citation type="submission" date="2010-05" db="EMBL/GenBank/DDBJ databases">
        <title>The Genome Sequence of Magnaporthe poae strain ATCC 64411.</title>
        <authorList>
            <consortium name="The Broad Institute Genome Sequencing Platform"/>
            <consortium name="Broad Institute Genome Sequencing Center for Infectious Disease"/>
            <person name="Ma L.-J."/>
            <person name="Dead R."/>
            <person name="Young S."/>
            <person name="Zeng Q."/>
            <person name="Koehrsen M."/>
            <person name="Alvarado L."/>
            <person name="Berlin A."/>
            <person name="Chapman S.B."/>
            <person name="Chen Z."/>
            <person name="Freedman E."/>
            <person name="Gellesch M."/>
            <person name="Goldberg J."/>
            <person name="Griggs A."/>
            <person name="Gujja S."/>
            <person name="Heilman E.R."/>
            <person name="Heiman D."/>
            <person name="Hepburn T."/>
            <person name="Howarth C."/>
            <person name="Jen D."/>
            <person name="Larson L."/>
            <person name="Mehta T."/>
            <person name="Neiman D."/>
            <person name="Pearson M."/>
            <person name="Roberts A."/>
            <person name="Saif S."/>
            <person name="Shea T."/>
            <person name="Shenoy N."/>
            <person name="Sisk P."/>
            <person name="Stolte C."/>
            <person name="Sykes S."/>
            <person name="Walk T."/>
            <person name="White J."/>
            <person name="Yandava C."/>
            <person name="Haas B."/>
            <person name="Nusbaum C."/>
            <person name="Birren B."/>
        </authorList>
    </citation>
    <scope>NUCLEOTIDE SEQUENCE</scope>
    <source>
        <strain evidence="3">ATCC 64411</strain>
    </source>
</reference>
<dbReference type="GO" id="GO:0004197">
    <property type="term" value="F:cysteine-type endopeptidase activity"/>
    <property type="evidence" value="ECO:0007669"/>
    <property type="project" value="InterPro"/>
</dbReference>
<organism evidence="4 5">
    <name type="scientific">Magnaporthiopsis poae (strain ATCC 64411 / 73-15)</name>
    <name type="common">Kentucky bluegrass fungus</name>
    <name type="synonym">Magnaporthe poae</name>
    <dbReference type="NCBI Taxonomy" id="644358"/>
    <lineage>
        <taxon>Eukaryota</taxon>
        <taxon>Fungi</taxon>
        <taxon>Dikarya</taxon>
        <taxon>Ascomycota</taxon>
        <taxon>Pezizomycotina</taxon>
        <taxon>Sordariomycetes</taxon>
        <taxon>Sordariomycetidae</taxon>
        <taxon>Magnaporthales</taxon>
        <taxon>Magnaporthaceae</taxon>
        <taxon>Magnaporthiopsis</taxon>
    </lineage>
</organism>
<dbReference type="GO" id="GO:0006508">
    <property type="term" value="P:proteolysis"/>
    <property type="evidence" value="ECO:0007669"/>
    <property type="project" value="InterPro"/>
</dbReference>
<evidence type="ECO:0000313" key="4">
    <source>
        <dbReference type="EnsemblFungi" id="MAPG_11369T0"/>
    </source>
</evidence>
<name>A0A0C4EF34_MAGP6</name>
<evidence type="ECO:0000313" key="3">
    <source>
        <dbReference type="EMBL" id="KLU92423.1"/>
    </source>
</evidence>
<dbReference type="EMBL" id="ADBL01002800">
    <property type="status" value="NOT_ANNOTATED_CDS"/>
    <property type="molecule type" value="Genomic_DNA"/>
</dbReference>
<gene>
    <name evidence="3" type="ORF">MAPG_11369</name>
</gene>
<sequence>MSPPHQQPDKWAVLIGVEHYLVEGKPPTTPRLDGAGRSLSYEPLEGCVNDVLAVEEYLVEALDVPPDHIDKLLAPRPNAQYIRELDRRSYADATYASIVQVLGCIPKKAKKGDFVYIHYSGHGARATTVFADARKADPSRSDKDEALVPSDILYGGRYLRDLELAVLMQEMASAGLVVTASLDCCYSGGALRGVDGGTELVRFRGVSGVYESDSEADVPDPATMRRIAHWASQPSWFTSARGFVVMAACLDTQQAAEHNGQHGLFTYWMLHSLRNGPLHISSDALFERIRGKIQSNRYNQTPQMFGDWKRSFLNSTVRSRANAHVVSRAQLNPAKTLKNL</sequence>
<evidence type="ECO:0000256" key="1">
    <source>
        <dbReference type="ARBA" id="ARBA00009005"/>
    </source>
</evidence>
<reference evidence="4" key="5">
    <citation type="submission" date="2015-06" db="UniProtKB">
        <authorList>
            <consortium name="EnsemblFungi"/>
        </authorList>
    </citation>
    <scope>IDENTIFICATION</scope>
    <source>
        <strain evidence="4">ATCC 64411</strain>
    </source>
</reference>
<proteinExistence type="inferred from homology"/>
<dbReference type="OMA" id="FLADCCY"/>
<dbReference type="PANTHER" id="PTHR48104:SF30">
    <property type="entry name" value="METACASPASE-1"/>
    <property type="match status" value="1"/>
</dbReference>
<dbReference type="Gene3D" id="3.40.50.1460">
    <property type="match status" value="1"/>
</dbReference>
<dbReference type="OrthoDB" id="3223806at2759"/>
<dbReference type="PANTHER" id="PTHR48104">
    <property type="entry name" value="METACASPASE-4"/>
    <property type="match status" value="1"/>
</dbReference>